<protein>
    <submittedName>
        <fullName evidence="5">Discoidin domain-containing protein</fullName>
    </submittedName>
</protein>
<dbReference type="Pfam" id="PF00754">
    <property type="entry name" value="F5_F8_type_C"/>
    <property type="match status" value="1"/>
</dbReference>
<sequence>MTVRRALTCLVAAVVAATAALLGGVSPASAASGKRVVIYYQTQYTNGTYVSPLGLTDHATGATDLLIGAFHLNSDGSVHLNDDPPGDPKFSQMWTDVAAMQAKGVHAIGMVGGAAAGSFQRLDTAFSTYYPLLKNVVSTYHLNGLDLDVEESMSLGGIEHLIDQLHTDFGAGFIVTLAPVATALSGGGNLSGFSYDQLYRDRASSIAWFNAQFYCGWGSLSSTSGYDAIIAHGVVPADKVVAGTLTNPANCGSGYVDPTTLNSTLSSLTAKYPTFGGVAGWEYFNSLPGGTSAPWQWAASVSSAMNGGSTGPTDLALNKSATGSTPCNSSETPDKAVNGSVSGGNSDKFCSLSSPAQLTVDLGASHALTGLEIDHASAGGESASWNTRAYTVQVSTDGTTWTTVAQATANTAGVTTHTLSGTSGRYVRLNVTTPTQTTDPATRIYELKVFG</sequence>
<evidence type="ECO:0000313" key="6">
    <source>
        <dbReference type="Proteomes" id="UP000749040"/>
    </source>
</evidence>
<dbReference type="RefSeq" id="WP_205363806.1">
    <property type="nucleotide sequence ID" value="NZ_JADKYB010000031.1"/>
</dbReference>
<dbReference type="Proteomes" id="UP000749040">
    <property type="component" value="Unassembled WGS sequence"/>
</dbReference>
<name>A0ABS2U3C4_9ACTN</name>
<dbReference type="InterPro" id="IPR017853">
    <property type="entry name" value="GH"/>
</dbReference>
<evidence type="ECO:0000259" key="3">
    <source>
        <dbReference type="PROSITE" id="PS50022"/>
    </source>
</evidence>
<dbReference type="InterPro" id="IPR008979">
    <property type="entry name" value="Galactose-bd-like_sf"/>
</dbReference>
<evidence type="ECO:0000313" key="5">
    <source>
        <dbReference type="EMBL" id="MBM9510109.1"/>
    </source>
</evidence>
<evidence type="ECO:0000259" key="4">
    <source>
        <dbReference type="PROSITE" id="PS51910"/>
    </source>
</evidence>
<dbReference type="PANTHER" id="PTHR45708">
    <property type="entry name" value="ENDOCHITINASE"/>
    <property type="match status" value="1"/>
</dbReference>
<feature type="signal peptide" evidence="2">
    <location>
        <begin position="1"/>
        <end position="30"/>
    </location>
</feature>
<dbReference type="SUPFAM" id="SSF49785">
    <property type="entry name" value="Galactose-binding domain-like"/>
    <property type="match status" value="1"/>
</dbReference>
<reference evidence="5 6" key="1">
    <citation type="submission" date="2021-01" db="EMBL/GenBank/DDBJ databases">
        <title>Streptomyces acididurans sp. nov., isolated from a peat swamp forest soil.</title>
        <authorList>
            <person name="Chantavorakit T."/>
            <person name="Duangmal K."/>
        </authorList>
    </citation>
    <scope>NUCLEOTIDE SEQUENCE [LARGE SCALE GENOMIC DNA]</scope>
    <source>
        <strain evidence="5 6">KK5PA1</strain>
    </source>
</reference>
<feature type="compositionally biased region" description="Polar residues" evidence="1">
    <location>
        <begin position="319"/>
        <end position="331"/>
    </location>
</feature>
<comment type="caution">
    <text evidence="5">The sequence shown here is derived from an EMBL/GenBank/DDBJ whole genome shotgun (WGS) entry which is preliminary data.</text>
</comment>
<keyword evidence="2" id="KW-0732">Signal</keyword>
<dbReference type="InterPro" id="IPR000421">
    <property type="entry name" value="FA58C"/>
</dbReference>
<evidence type="ECO:0000256" key="2">
    <source>
        <dbReference type="SAM" id="SignalP"/>
    </source>
</evidence>
<dbReference type="SUPFAM" id="SSF51445">
    <property type="entry name" value="(Trans)glycosidases"/>
    <property type="match status" value="1"/>
</dbReference>
<organism evidence="5 6">
    <name type="scientific">Actinacidiphila acididurans</name>
    <dbReference type="NCBI Taxonomy" id="2784346"/>
    <lineage>
        <taxon>Bacteria</taxon>
        <taxon>Bacillati</taxon>
        <taxon>Actinomycetota</taxon>
        <taxon>Actinomycetes</taxon>
        <taxon>Kitasatosporales</taxon>
        <taxon>Streptomycetaceae</taxon>
        <taxon>Actinacidiphila</taxon>
    </lineage>
</organism>
<dbReference type="PROSITE" id="PS50022">
    <property type="entry name" value="FA58C_3"/>
    <property type="match status" value="1"/>
</dbReference>
<dbReference type="EMBL" id="JADKYB010000031">
    <property type="protein sequence ID" value="MBM9510109.1"/>
    <property type="molecule type" value="Genomic_DNA"/>
</dbReference>
<dbReference type="InterPro" id="IPR001223">
    <property type="entry name" value="Glyco_hydro18_cat"/>
</dbReference>
<dbReference type="PROSITE" id="PS51910">
    <property type="entry name" value="GH18_2"/>
    <property type="match status" value="1"/>
</dbReference>
<dbReference type="Gene3D" id="3.20.20.80">
    <property type="entry name" value="Glycosidases"/>
    <property type="match status" value="1"/>
</dbReference>
<feature type="region of interest" description="Disordered" evidence="1">
    <location>
        <begin position="310"/>
        <end position="341"/>
    </location>
</feature>
<feature type="domain" description="GH18" evidence="4">
    <location>
        <begin position="34"/>
        <end position="308"/>
    </location>
</feature>
<evidence type="ECO:0000256" key="1">
    <source>
        <dbReference type="SAM" id="MobiDB-lite"/>
    </source>
</evidence>
<proteinExistence type="predicted"/>
<gene>
    <name evidence="5" type="ORF">ITX44_37245</name>
</gene>
<dbReference type="PANTHER" id="PTHR45708:SF60">
    <property type="entry name" value="III CHITINASE, PUTATIVE (AFU_ORTHOLOGUE AFUA_5G03850)-RELATED"/>
    <property type="match status" value="1"/>
</dbReference>
<accession>A0ABS2U3C4</accession>
<dbReference type="Gene3D" id="2.60.120.260">
    <property type="entry name" value="Galactose-binding domain-like"/>
    <property type="match status" value="1"/>
</dbReference>
<dbReference type="InterPro" id="IPR050542">
    <property type="entry name" value="Glycosyl_Hydrlase18_Chitinase"/>
</dbReference>
<keyword evidence="6" id="KW-1185">Reference proteome</keyword>
<feature type="domain" description="F5/8 type C" evidence="3">
    <location>
        <begin position="298"/>
        <end position="451"/>
    </location>
</feature>
<feature type="chain" id="PRO_5046782400" evidence="2">
    <location>
        <begin position="31"/>
        <end position="451"/>
    </location>
</feature>